<organism evidence="6 7">
    <name type="scientific">Agrobacterium vitis</name>
    <name type="common">Rhizobium vitis</name>
    <dbReference type="NCBI Taxonomy" id="373"/>
    <lineage>
        <taxon>Bacteria</taxon>
        <taxon>Pseudomonadati</taxon>
        <taxon>Pseudomonadota</taxon>
        <taxon>Alphaproteobacteria</taxon>
        <taxon>Hyphomicrobiales</taxon>
        <taxon>Rhizobiaceae</taxon>
        <taxon>Rhizobium/Agrobacterium group</taxon>
        <taxon>Agrobacterium</taxon>
    </lineage>
</organism>
<dbReference type="Gene3D" id="3.30.300.30">
    <property type="match status" value="1"/>
</dbReference>
<dbReference type="InterPro" id="IPR020845">
    <property type="entry name" value="AMP-binding_CS"/>
</dbReference>
<dbReference type="Gene3D" id="3.30.559.10">
    <property type="entry name" value="Chloramphenicol acetyltransferase-like domain"/>
    <property type="match status" value="1"/>
</dbReference>
<dbReference type="FunFam" id="3.40.50.980:FF:000002">
    <property type="entry name" value="Enterobactin synthetase component F"/>
    <property type="match status" value="1"/>
</dbReference>
<dbReference type="SMART" id="SM00823">
    <property type="entry name" value="PKS_PP"/>
    <property type="match status" value="1"/>
</dbReference>
<evidence type="ECO:0000256" key="1">
    <source>
        <dbReference type="ARBA" id="ARBA00001957"/>
    </source>
</evidence>
<comment type="cofactor">
    <cofactor evidence="1">
        <name>pantetheine 4'-phosphate</name>
        <dbReference type="ChEBI" id="CHEBI:47942"/>
    </cofactor>
</comment>
<dbReference type="GO" id="GO:0005829">
    <property type="term" value="C:cytosol"/>
    <property type="evidence" value="ECO:0007669"/>
    <property type="project" value="TreeGrafter"/>
</dbReference>
<dbReference type="PROSITE" id="PS50075">
    <property type="entry name" value="CARRIER"/>
    <property type="match status" value="1"/>
</dbReference>
<dbReference type="InterPro" id="IPR010071">
    <property type="entry name" value="AA_adenyl_dom"/>
</dbReference>
<dbReference type="Pfam" id="PF00550">
    <property type="entry name" value="PP-binding"/>
    <property type="match status" value="1"/>
</dbReference>
<dbReference type="FunFam" id="3.40.50.12780:FF:000012">
    <property type="entry name" value="Non-ribosomal peptide synthetase"/>
    <property type="match status" value="1"/>
</dbReference>
<dbReference type="Proteomes" id="UP000440716">
    <property type="component" value="Unassembled WGS sequence"/>
</dbReference>
<dbReference type="PROSITE" id="PS00455">
    <property type="entry name" value="AMP_BINDING"/>
    <property type="match status" value="1"/>
</dbReference>
<dbReference type="InterPro" id="IPR025110">
    <property type="entry name" value="AMP-bd_C"/>
</dbReference>
<dbReference type="InterPro" id="IPR001242">
    <property type="entry name" value="Condensation_dom"/>
</dbReference>
<dbReference type="RefSeq" id="WP_156593145.1">
    <property type="nucleotide sequence ID" value="NZ_WPHU01000018.1"/>
</dbReference>
<dbReference type="SUPFAM" id="SSF56801">
    <property type="entry name" value="Acetyl-CoA synthetase-like"/>
    <property type="match status" value="1"/>
</dbReference>
<dbReference type="NCBIfam" id="TIGR01733">
    <property type="entry name" value="AA-adenyl-dom"/>
    <property type="match status" value="1"/>
</dbReference>
<dbReference type="InterPro" id="IPR036736">
    <property type="entry name" value="ACP-like_sf"/>
</dbReference>
<dbReference type="InterPro" id="IPR042099">
    <property type="entry name" value="ANL_N_sf"/>
</dbReference>
<proteinExistence type="predicted"/>
<dbReference type="InterPro" id="IPR020806">
    <property type="entry name" value="PKS_PP-bd"/>
</dbReference>
<dbReference type="InterPro" id="IPR001031">
    <property type="entry name" value="Thioesterase"/>
</dbReference>
<dbReference type="FunFam" id="2.30.38.10:FF:000001">
    <property type="entry name" value="Non-ribosomal peptide synthetase PvdI"/>
    <property type="match status" value="1"/>
</dbReference>
<dbReference type="InterPro" id="IPR023213">
    <property type="entry name" value="CAT-like_dom_sf"/>
</dbReference>
<dbReference type="GO" id="GO:0009366">
    <property type="term" value="C:enterobactin synthetase complex"/>
    <property type="evidence" value="ECO:0007669"/>
    <property type="project" value="TreeGrafter"/>
</dbReference>
<dbReference type="InterPro" id="IPR000873">
    <property type="entry name" value="AMP-dep_synth/lig_dom"/>
</dbReference>
<evidence type="ECO:0000259" key="5">
    <source>
        <dbReference type="PROSITE" id="PS50075"/>
    </source>
</evidence>
<evidence type="ECO:0000256" key="4">
    <source>
        <dbReference type="ARBA" id="ARBA00022723"/>
    </source>
</evidence>
<keyword evidence="2" id="KW-0596">Phosphopantetheine</keyword>
<sequence length="1315" mass="143707">MTVYPAQAVSKGTARQFPLTQAQAGIWFAQCIDPSNPVFNTGHSVDIEGPLDVAALERAVRQMAMEADSFAVRVIRKDLQVVDESNRPLLRVEDLSGCDDPKAEALAAMHADMTCAADLAKGPLVRVVLYKLGGNHFMLYHRMHHLVTDGFATGLVTQRIAELYNASVTGTTSGTPLGDVEAALSEENVYQASERVKRDEAYWREALQDLPEVVGMKPGLARTSMSYDHADYLLPQGLCDRILTFAQARNLSWPDILTALAAAYIARHIRSNEVVVGVPFMGRFGSVAARVPTMLMNILPLRLKIDEDATLTDWLYEAAGRIARDRRHGRYRGEQMRRDLALLGGQRRLYGALINILPFDAPPKLAGLQTRLTILGTGPVDDITFSFRGTPSADHLTLEVDTNPSLYEAGEAMQYAERLVDFIRAAIDAGLQGLCLRDVATVTQDEHRWLIEGLNNTAHPVTDLTLSQLIEHNLACFSEKQAVRFGDQVLSYGELDQRTAALAEALMECGAGRDTIVAVTLPRSLDLIVALIGILRAGAAYMPLDTSHPKERLDRIFASSRPVVVLSADDGDTVGGAAAFTPSAWPVKPRSGDLAETSGDNAAYVIYTSGSTGEPKGVVVEHAAIVNRLEWMRQHYGFGPQDVFLQKTPMTFDVSVWEFFLPFLCGGCLVVAPPDAHKDPKVMAQMIRQYKVTTVHFVPSMLSAFLSDPAAQGLAMKRVFCSGEELTADLCERFHQRMTAELHNLYGPTEAAVDVSFWPADASDKSRPVPIGYPVWNTRLYVLDDDLRPVPVGVAGHLFLAGVQLAREYLGQPELTAQRFVADPFHPGQRMYRTGDLASIRPDGAVLYLGRSDHQIKLRGLRIELGEIETAILSHPSVTQTVVVLHEDAVGEKRIVAYATLEDGAISDGADASILAHIGGLIPDYMLPSIIVVLDALPINANGKLDRKRLPAPVFAGGRGRAPATQTEKLVAMLFERVLKARGPFQLDDDFFDLGGHSLLAMELMLHVREITGHEAGIGLLFEHPTVGRLAHFLEQGPSADSDGLQPLIKLNAVDPGMGLVFMLHPAGGISWCYNGFARALAPELPAWGVQATALDTLAEAPRSLDEMARDYAHRIAFIADQETIHLLGWSVGGILAQAVAVHLKDMGQRVGVVTMLDAYPCDCWRNEPDPGPGAELKALLAIGGHDPDTLPDLPLTREAVTTFLAESGSPLGKLPSAALDGMVRVVSLNNRLVRDHHHRRYDGPVLHFRAANDHSDEKGLRPERWEPYVGSLKVHDVPFVHAHMTRAEAVARVVPIIKQSLVDYARTDEIEERS</sequence>
<keyword evidence="3" id="KW-0597">Phosphoprotein</keyword>
<dbReference type="CDD" id="cd17646">
    <property type="entry name" value="A_NRPS_AB3403-like"/>
    <property type="match status" value="1"/>
</dbReference>
<dbReference type="SUPFAM" id="SSF52777">
    <property type="entry name" value="CoA-dependent acyltransferases"/>
    <property type="match status" value="2"/>
</dbReference>
<keyword evidence="4" id="KW-0479">Metal-binding</keyword>
<evidence type="ECO:0000313" key="7">
    <source>
        <dbReference type="Proteomes" id="UP000440716"/>
    </source>
</evidence>
<dbReference type="InterPro" id="IPR029058">
    <property type="entry name" value="AB_hydrolase_fold"/>
</dbReference>
<dbReference type="Pfam" id="PF00501">
    <property type="entry name" value="AMP-binding"/>
    <property type="match status" value="1"/>
</dbReference>
<dbReference type="PANTHER" id="PTHR45527:SF1">
    <property type="entry name" value="FATTY ACID SYNTHASE"/>
    <property type="match status" value="1"/>
</dbReference>
<accession>A0A7K1RN76</accession>
<dbReference type="GO" id="GO:0031177">
    <property type="term" value="F:phosphopantetheine binding"/>
    <property type="evidence" value="ECO:0007669"/>
    <property type="project" value="InterPro"/>
</dbReference>
<comment type="caution">
    <text evidence="6">The sequence shown here is derived from an EMBL/GenBank/DDBJ whole genome shotgun (WGS) entry which is preliminary data.</text>
</comment>
<dbReference type="SUPFAM" id="SSF47336">
    <property type="entry name" value="ACP-like"/>
    <property type="match status" value="1"/>
</dbReference>
<dbReference type="Pfam" id="PF00975">
    <property type="entry name" value="Thioesterase"/>
    <property type="match status" value="1"/>
</dbReference>
<dbReference type="GO" id="GO:0009239">
    <property type="term" value="P:enterobactin biosynthetic process"/>
    <property type="evidence" value="ECO:0007669"/>
    <property type="project" value="TreeGrafter"/>
</dbReference>
<dbReference type="GO" id="GO:0043041">
    <property type="term" value="P:amino acid activation for nonribosomal peptide biosynthetic process"/>
    <property type="evidence" value="ECO:0007669"/>
    <property type="project" value="TreeGrafter"/>
</dbReference>
<dbReference type="GO" id="GO:0047527">
    <property type="term" value="F:2,3-dihydroxybenzoate-serine ligase activity"/>
    <property type="evidence" value="ECO:0007669"/>
    <property type="project" value="TreeGrafter"/>
</dbReference>
<dbReference type="Gene3D" id="3.40.50.1820">
    <property type="entry name" value="alpha/beta hydrolase"/>
    <property type="match status" value="1"/>
</dbReference>
<dbReference type="Pfam" id="PF00668">
    <property type="entry name" value="Condensation"/>
    <property type="match status" value="1"/>
</dbReference>
<evidence type="ECO:0000313" key="6">
    <source>
        <dbReference type="EMBL" id="MVA59359.1"/>
    </source>
</evidence>
<protein>
    <submittedName>
        <fullName evidence="6">Amino acid adenylation domain-containing protein</fullName>
    </submittedName>
</protein>
<dbReference type="SUPFAM" id="SSF53474">
    <property type="entry name" value="alpha/beta-Hydrolases"/>
    <property type="match status" value="1"/>
</dbReference>
<gene>
    <name evidence="6" type="ORF">GOZ88_25045</name>
</gene>
<evidence type="ECO:0000256" key="2">
    <source>
        <dbReference type="ARBA" id="ARBA00022450"/>
    </source>
</evidence>
<dbReference type="Pfam" id="PF13193">
    <property type="entry name" value="AMP-binding_C"/>
    <property type="match status" value="1"/>
</dbReference>
<dbReference type="InterPro" id="IPR045851">
    <property type="entry name" value="AMP-bd_C_sf"/>
</dbReference>
<dbReference type="Gene3D" id="3.40.50.12780">
    <property type="entry name" value="N-terminal domain of ligase-like"/>
    <property type="match status" value="1"/>
</dbReference>
<dbReference type="Gene3D" id="3.30.559.30">
    <property type="entry name" value="Nonribosomal peptide synthetase, condensation domain"/>
    <property type="match status" value="1"/>
</dbReference>
<reference evidence="6 7" key="1">
    <citation type="submission" date="2019-12" db="EMBL/GenBank/DDBJ databases">
        <title>Whole-genome sequencing of Allorhizobium vitis.</title>
        <authorList>
            <person name="Gan H.M."/>
            <person name="Szegedi E."/>
            <person name="Burr T."/>
            <person name="Savka M.A."/>
        </authorList>
    </citation>
    <scope>NUCLEOTIDE SEQUENCE [LARGE SCALE GENOMIC DNA]</scope>
    <source>
        <strain evidence="6 7">CG415</strain>
    </source>
</reference>
<dbReference type="InterPro" id="IPR009081">
    <property type="entry name" value="PP-bd_ACP"/>
</dbReference>
<feature type="domain" description="Carrier" evidence="5">
    <location>
        <begin position="962"/>
        <end position="1038"/>
    </location>
</feature>
<evidence type="ECO:0000256" key="3">
    <source>
        <dbReference type="ARBA" id="ARBA00022553"/>
    </source>
</evidence>
<dbReference type="EMBL" id="WPHU01000018">
    <property type="protein sequence ID" value="MVA59359.1"/>
    <property type="molecule type" value="Genomic_DNA"/>
</dbReference>
<name>A0A7K1RN76_AGRVI</name>
<dbReference type="GO" id="GO:0046872">
    <property type="term" value="F:metal ion binding"/>
    <property type="evidence" value="ECO:0007669"/>
    <property type="project" value="UniProtKB-KW"/>
</dbReference>
<dbReference type="PANTHER" id="PTHR45527">
    <property type="entry name" value="NONRIBOSOMAL PEPTIDE SYNTHETASE"/>
    <property type="match status" value="1"/>
</dbReference>